<evidence type="ECO:0000313" key="2">
    <source>
        <dbReference type="Proteomes" id="UP000244797"/>
    </source>
</evidence>
<dbReference type="RefSeq" id="YP_010060613.1">
    <property type="nucleotide sequence ID" value="NC_054773.1"/>
</dbReference>
<dbReference type="KEGG" id="vg:64868475"/>
<keyword evidence="2" id="KW-1185">Reference proteome</keyword>
<evidence type="ECO:0000313" key="1">
    <source>
        <dbReference type="EMBL" id="AVR57150.1"/>
    </source>
</evidence>
<organism evidence="1 2">
    <name type="scientific">Mycobacterium phage Pistachio</name>
    <dbReference type="NCBI Taxonomy" id="2126722"/>
    <lineage>
        <taxon>Viruses</taxon>
        <taxon>Duplodnaviria</taxon>
        <taxon>Heunggongvirae</taxon>
        <taxon>Uroviricota</taxon>
        <taxon>Caudoviricetes</taxon>
        <taxon>Veracruzvirus</taxon>
        <taxon>Veracruzvirus pistachio</taxon>
    </lineage>
</organism>
<accession>A0A2R4A294</accession>
<sequence length="74" mass="8805">MREFSHAGIRFQIIKLPVRRRLQLWLKWGEQPWEFGHGKDVPEGMSFETAATYMREFITVDLDHGTYNRLLPEA</sequence>
<proteinExistence type="predicted"/>
<gene>
    <name evidence="1" type="primary">78</name>
    <name evidence="1" type="ORF">PBI_PISTACHIO_78</name>
</gene>
<protein>
    <submittedName>
        <fullName evidence="1">Uncharacterized protein</fullName>
    </submittedName>
</protein>
<dbReference type="EMBL" id="MH047633">
    <property type="protein sequence ID" value="AVR57150.1"/>
    <property type="molecule type" value="Genomic_DNA"/>
</dbReference>
<name>A0A2R4A294_9CAUD</name>
<dbReference type="GeneID" id="64868475"/>
<reference evidence="1 2" key="1">
    <citation type="submission" date="2018-03" db="EMBL/GenBank/DDBJ databases">
        <authorList>
            <person name="Jacobs-Sera D."/>
            <person name="Garlena R.A."/>
            <person name="Russell D.A."/>
            <person name="Pope W.H."/>
            <person name="Hatfull G.F."/>
        </authorList>
    </citation>
    <scope>NUCLEOTIDE SEQUENCE [LARGE SCALE GENOMIC DNA]</scope>
</reference>
<dbReference type="Proteomes" id="UP000244797">
    <property type="component" value="Segment"/>
</dbReference>